<dbReference type="SUPFAM" id="SSF53335">
    <property type="entry name" value="S-adenosyl-L-methionine-dependent methyltransferases"/>
    <property type="match status" value="1"/>
</dbReference>
<accession>A0ABX0VVA6</accession>
<evidence type="ECO:0000256" key="1">
    <source>
        <dbReference type="ARBA" id="ARBA00007430"/>
    </source>
</evidence>
<dbReference type="EMBL" id="JAATOP010000002">
    <property type="protein sequence ID" value="NIY71380.1"/>
    <property type="molecule type" value="Genomic_DNA"/>
</dbReference>
<name>A0ABX0VVA6_9RHOB</name>
<evidence type="ECO:0000313" key="4">
    <source>
        <dbReference type="EMBL" id="NIY71380.1"/>
    </source>
</evidence>
<evidence type="ECO:0000256" key="2">
    <source>
        <dbReference type="SAM" id="Phobius"/>
    </source>
</evidence>
<dbReference type="Proteomes" id="UP000709466">
    <property type="component" value="Unassembled WGS sequence"/>
</dbReference>
<organism evidence="4 5">
    <name type="scientific">Marivivens donghaensis</name>
    <dbReference type="NCBI Taxonomy" id="1699413"/>
    <lineage>
        <taxon>Bacteria</taxon>
        <taxon>Pseudomonadati</taxon>
        <taxon>Pseudomonadota</taxon>
        <taxon>Alphaproteobacteria</taxon>
        <taxon>Rhodobacterales</taxon>
        <taxon>Paracoccaceae</taxon>
        <taxon>Marivivens group</taxon>
        <taxon>Marivivens</taxon>
    </lineage>
</organism>
<dbReference type="PANTHER" id="PTHR43318">
    <property type="entry name" value="UDP-N-ACETYLGLUCOSAMINE 4,6-DEHYDRATASE"/>
    <property type="match status" value="1"/>
</dbReference>
<feature type="domain" description="Polysaccharide biosynthesis protein CapD-like" evidence="3">
    <location>
        <begin position="281"/>
        <end position="572"/>
    </location>
</feature>
<keyword evidence="2" id="KW-0812">Transmembrane</keyword>
<dbReference type="Pfam" id="PF02719">
    <property type="entry name" value="Polysacc_synt_2"/>
    <property type="match status" value="1"/>
</dbReference>
<reference evidence="4 5" key="1">
    <citation type="submission" date="2020-03" db="EMBL/GenBank/DDBJ databases">
        <title>Bacterial isolates of synthetic phycosphere.</title>
        <authorList>
            <person name="Fu H."/>
            <person name="Moran M.A."/>
        </authorList>
    </citation>
    <scope>NUCLEOTIDE SEQUENCE [LARGE SCALE GENOMIC DNA]</scope>
    <source>
        <strain evidence="4 5">HF1</strain>
    </source>
</reference>
<dbReference type="SUPFAM" id="SSF51735">
    <property type="entry name" value="NAD(P)-binding Rossmann-fold domains"/>
    <property type="match status" value="1"/>
</dbReference>
<sequence length="630" mass="68532">MFLLDLPRRAKQFLLFLLDLLLIPAALFIAVSFKHGNGQSIEFFANYPFFMPAVVIAGALAVLATALPRIKLHAIEFRAIGRIGIASLVIALATYGAETLMRISDAGQIAVATGGLFFLISIGARMVALFSLLALREHALSRVPVAIYGAGSAGIRLATAMQMSHDARPVMFVDDNPQVQGTIVHGLPVRSADALRKMISRKQVERVLIAIPSANYSRRAALVKELREQKCDVQIAPSMAELVRSKTINGMPTVSPDSLLDRDNVDLDNPRVARAYYDRVVMVTGAGGSIGSELCRQLLECGARKIVLFELSEYALYQIDQELGPLARAANVQLTTRLGSVANPRRVTQVIEDEEVEIILHAAAYKHVPLVEENEVAAAQNNVVGTRVVAEAAAAANVRRFILVSTDKAVRPSSVMGATKRMSEMVIQDMQTRSSVTKFAMVRFGNVLGSSGSVLPLFQEQISVGGPVTITHPDMRRFFMTIPEAARLVLLAGAFAEGDDIFVLDMGEPVYIMDIAKRLIKLTGHRVYDGRNENDIKIEIVGTRPGEKLVEELVIDPARLISTQHEKILRAHEDRPSPRLVTNALRMLTDAINESDSAAVRAALAEALPGFGRALPDNVVPFGPAQATKR</sequence>
<comment type="similarity">
    <text evidence="1">Belongs to the polysaccharide synthase family.</text>
</comment>
<feature type="transmembrane region" description="Helical" evidence="2">
    <location>
        <begin position="109"/>
        <end position="135"/>
    </location>
</feature>
<feature type="transmembrane region" description="Helical" evidence="2">
    <location>
        <begin position="79"/>
        <end position="97"/>
    </location>
</feature>
<keyword evidence="2" id="KW-1133">Transmembrane helix</keyword>
<evidence type="ECO:0000259" key="3">
    <source>
        <dbReference type="Pfam" id="PF02719"/>
    </source>
</evidence>
<feature type="transmembrane region" description="Helical" evidence="2">
    <location>
        <begin position="45"/>
        <end position="67"/>
    </location>
</feature>
<keyword evidence="5" id="KW-1185">Reference proteome</keyword>
<proteinExistence type="inferred from homology"/>
<dbReference type="InterPro" id="IPR029063">
    <property type="entry name" value="SAM-dependent_MTases_sf"/>
</dbReference>
<evidence type="ECO:0000313" key="5">
    <source>
        <dbReference type="Proteomes" id="UP000709466"/>
    </source>
</evidence>
<gene>
    <name evidence="4" type="ORF">HCZ30_02905</name>
</gene>
<comment type="caution">
    <text evidence="4">The sequence shown here is derived from an EMBL/GenBank/DDBJ whole genome shotgun (WGS) entry which is preliminary data.</text>
</comment>
<dbReference type="Pfam" id="PF13727">
    <property type="entry name" value="CoA_binding_3"/>
    <property type="match status" value="1"/>
</dbReference>
<dbReference type="InterPro" id="IPR003869">
    <property type="entry name" value="Polysac_CapD-like"/>
</dbReference>
<dbReference type="InterPro" id="IPR051203">
    <property type="entry name" value="Polysaccharide_Synthase-Rel"/>
</dbReference>
<dbReference type="PANTHER" id="PTHR43318:SF1">
    <property type="entry name" value="POLYSACCHARIDE BIOSYNTHESIS PROTEIN EPSC-RELATED"/>
    <property type="match status" value="1"/>
</dbReference>
<protein>
    <submittedName>
        <fullName evidence="4">Polysaccharide biosynthesis protein</fullName>
    </submittedName>
</protein>
<feature type="transmembrane region" description="Helical" evidence="2">
    <location>
        <begin position="12"/>
        <end position="33"/>
    </location>
</feature>
<dbReference type="Gene3D" id="3.40.50.720">
    <property type="entry name" value="NAD(P)-binding Rossmann-like Domain"/>
    <property type="match status" value="2"/>
</dbReference>
<keyword evidence="2" id="KW-0472">Membrane</keyword>
<dbReference type="InterPro" id="IPR036291">
    <property type="entry name" value="NAD(P)-bd_dom_sf"/>
</dbReference>
<dbReference type="CDD" id="cd05237">
    <property type="entry name" value="UDP_invert_4-6DH_SDR_e"/>
    <property type="match status" value="1"/>
</dbReference>
<dbReference type="RefSeq" id="WP_167636273.1">
    <property type="nucleotide sequence ID" value="NZ_JAATOP010000002.1"/>
</dbReference>